<dbReference type="InterPro" id="IPR003594">
    <property type="entry name" value="HATPase_dom"/>
</dbReference>
<keyword evidence="17" id="KW-1185">Reference proteome</keyword>
<keyword evidence="7" id="KW-0418">Kinase</keyword>
<feature type="domain" description="PAS" evidence="13">
    <location>
        <begin position="464"/>
        <end position="516"/>
    </location>
</feature>
<dbReference type="CDD" id="cd00130">
    <property type="entry name" value="PAS"/>
    <property type="match status" value="1"/>
</dbReference>
<dbReference type="Pfam" id="PF03924">
    <property type="entry name" value="CHASE"/>
    <property type="match status" value="1"/>
</dbReference>
<dbReference type="CDD" id="cd00075">
    <property type="entry name" value="HATPase"/>
    <property type="match status" value="1"/>
</dbReference>
<dbReference type="PROSITE" id="PS50109">
    <property type="entry name" value="HIS_KIN"/>
    <property type="match status" value="1"/>
</dbReference>
<keyword evidence="8 11" id="KW-1133">Transmembrane helix</keyword>
<feature type="transmembrane region" description="Helical" evidence="11">
    <location>
        <begin position="44"/>
        <end position="63"/>
    </location>
</feature>
<dbReference type="PROSITE" id="PS50113">
    <property type="entry name" value="PAC"/>
    <property type="match status" value="1"/>
</dbReference>
<dbReference type="SMART" id="SM01079">
    <property type="entry name" value="CHASE"/>
    <property type="match status" value="1"/>
</dbReference>
<dbReference type="Gene3D" id="3.30.450.20">
    <property type="entry name" value="PAS domain"/>
    <property type="match status" value="2"/>
</dbReference>
<dbReference type="EC" id="2.7.13.3" evidence="3"/>
<dbReference type="SMART" id="SM00086">
    <property type="entry name" value="PAC"/>
    <property type="match status" value="1"/>
</dbReference>
<evidence type="ECO:0000259" key="12">
    <source>
        <dbReference type="PROSITE" id="PS50109"/>
    </source>
</evidence>
<evidence type="ECO:0000256" key="7">
    <source>
        <dbReference type="ARBA" id="ARBA00022777"/>
    </source>
</evidence>
<dbReference type="Pfam" id="PF00512">
    <property type="entry name" value="HisKA"/>
    <property type="match status" value="1"/>
</dbReference>
<dbReference type="Gene3D" id="1.10.287.130">
    <property type="match status" value="1"/>
</dbReference>
<evidence type="ECO:0000259" key="13">
    <source>
        <dbReference type="PROSITE" id="PS50112"/>
    </source>
</evidence>
<organism evidence="16 17">
    <name type="scientific">Roseateles oligotrophus</name>
    <dbReference type="NCBI Taxonomy" id="1769250"/>
    <lineage>
        <taxon>Bacteria</taxon>
        <taxon>Pseudomonadati</taxon>
        <taxon>Pseudomonadota</taxon>
        <taxon>Betaproteobacteria</taxon>
        <taxon>Burkholderiales</taxon>
        <taxon>Sphaerotilaceae</taxon>
        <taxon>Roseateles</taxon>
    </lineage>
</organism>
<dbReference type="PRINTS" id="PR00344">
    <property type="entry name" value="BCTRLSENSOR"/>
</dbReference>
<dbReference type="SMART" id="SM00387">
    <property type="entry name" value="HATPase_c"/>
    <property type="match status" value="1"/>
</dbReference>
<dbReference type="Pfam" id="PF13426">
    <property type="entry name" value="PAS_9"/>
    <property type="match status" value="1"/>
</dbReference>
<keyword evidence="6 11" id="KW-0812">Transmembrane</keyword>
<feature type="transmembrane region" description="Helical" evidence="11">
    <location>
        <begin position="12"/>
        <end position="32"/>
    </location>
</feature>
<dbReference type="Proteomes" id="UP001209701">
    <property type="component" value="Unassembled WGS sequence"/>
</dbReference>
<name>A0ABT2YEL5_9BURK</name>
<dbReference type="InterPro" id="IPR006189">
    <property type="entry name" value="CHASE_dom"/>
</dbReference>
<feature type="domain" description="Histidine kinase" evidence="12">
    <location>
        <begin position="695"/>
        <end position="913"/>
    </location>
</feature>
<dbReference type="InterPro" id="IPR035965">
    <property type="entry name" value="PAS-like_dom_sf"/>
</dbReference>
<evidence type="ECO:0000313" key="17">
    <source>
        <dbReference type="Proteomes" id="UP001209701"/>
    </source>
</evidence>
<dbReference type="InterPro" id="IPR042240">
    <property type="entry name" value="CHASE_sf"/>
</dbReference>
<dbReference type="RefSeq" id="WP_263571087.1">
    <property type="nucleotide sequence ID" value="NZ_JAJIRN010000004.1"/>
</dbReference>
<dbReference type="SMART" id="SM00091">
    <property type="entry name" value="PAS"/>
    <property type="match status" value="2"/>
</dbReference>
<reference evidence="16 17" key="1">
    <citation type="submission" date="2021-11" db="EMBL/GenBank/DDBJ databases">
        <authorList>
            <person name="Liang Q."/>
            <person name="Mou H."/>
            <person name="Liu Z."/>
        </authorList>
    </citation>
    <scope>NUCLEOTIDE SEQUENCE [LARGE SCALE GENOMIC DNA]</scope>
    <source>
        <strain evidence="16 17">CHU3</strain>
    </source>
</reference>
<dbReference type="PANTHER" id="PTHR43711:SF26">
    <property type="entry name" value="SENSOR HISTIDINE KINASE RCSC"/>
    <property type="match status" value="1"/>
</dbReference>
<dbReference type="SUPFAM" id="SSF47384">
    <property type="entry name" value="Homodimeric domain of signal transducing histidine kinase"/>
    <property type="match status" value="1"/>
</dbReference>
<dbReference type="EMBL" id="JAJIRN010000004">
    <property type="protein sequence ID" value="MCV2368489.1"/>
    <property type="molecule type" value="Genomic_DNA"/>
</dbReference>
<dbReference type="InterPro" id="IPR000014">
    <property type="entry name" value="PAS"/>
</dbReference>
<feature type="domain" description="PAC" evidence="14">
    <location>
        <begin position="518"/>
        <end position="570"/>
    </location>
</feature>
<evidence type="ECO:0000256" key="6">
    <source>
        <dbReference type="ARBA" id="ARBA00022692"/>
    </source>
</evidence>
<evidence type="ECO:0000313" key="16">
    <source>
        <dbReference type="EMBL" id="MCV2368489.1"/>
    </source>
</evidence>
<evidence type="ECO:0000256" key="8">
    <source>
        <dbReference type="ARBA" id="ARBA00022989"/>
    </source>
</evidence>
<sequence>MTWRPNTKAFATRVLLEVLGLLLLAYLLHRFWLQQLLAEQPWEFEVWTELLIYTLPVSALMVWRGIRLARQTMTQKVGRPLQSLILNCSAVFALGLALSAGLVLYQIESVKATAQARFDHLVELLASDVKSQFELPAKGLRGLAALYEARLQFHGDEFRRYVVARNMLQDFPGIRGFGFIERVERVELENFMQREISREHDFRVKTTGDAADLYIIKYIEPLANNLPALGFDIGSEPVRRAAAERAIRSGQPTLTPFLKPMGDPQSKIGSSDFLFMLPVHHIGASLNQEEQRLSATAGLLYAPIVLTELLADIGHTTQGLLDFELFEGNDKAKAAALLFDLDGDHKPRTGKPLAEVRRGRMFQVSQTIFVGAQPLTLLFSSTKQFDNLVIEGKPFWVGVGGVALSMMSVFVLWLFGIGRARALFIADEMTAGFRQASIEAQAALREHQFLLDTLKHHSLVSSADAKGLFTYANDEFCLVSGYRRDELLGERFDMVRILPESEASLKDARTQIFKGRLWSGELAHLSKQGQAYWVKTTIAPFLDASGQIERFVAIHTDISLQKRAQAEMRVRSEQLAAIFALSPDGFVSFDAQHLVRYISPAFCTLSGIANETALGLDEDALLALLREQGHQQAAKVSMAQLREASRLIELERPTHKVLELTLRQSSSTEIAQVLQLRDVSHQAEVDRMKSEFLHTAAHELRTPMASIYGFSELLISREMAPERQKQFLQKIYRQSQVMVSIINDLLDLARMEARRDKDLDLQAVDLGSLLTQAVEQFEVPTDRTPVELDLGNTPCLVKVDPKSMLHVLRNLLSNAYKYSPQGGAVSLRMRLPQAAEPGQVCIEIQDQGIGMTAEQLAQVTERFYRADKSGNVLGAGLGMSIVKDILDLLGGELQLSSVPGQGTLVRVLLPLVPEQGANIQSQAKAG</sequence>
<evidence type="ECO:0000256" key="4">
    <source>
        <dbReference type="ARBA" id="ARBA00022553"/>
    </source>
</evidence>
<evidence type="ECO:0000256" key="11">
    <source>
        <dbReference type="SAM" id="Phobius"/>
    </source>
</evidence>
<dbReference type="CDD" id="cd00082">
    <property type="entry name" value="HisKA"/>
    <property type="match status" value="1"/>
</dbReference>
<evidence type="ECO:0000256" key="5">
    <source>
        <dbReference type="ARBA" id="ARBA00022679"/>
    </source>
</evidence>
<keyword evidence="5" id="KW-0808">Transferase</keyword>
<dbReference type="PANTHER" id="PTHR43711">
    <property type="entry name" value="TWO-COMPONENT HISTIDINE KINASE"/>
    <property type="match status" value="1"/>
</dbReference>
<dbReference type="PROSITE" id="PS50839">
    <property type="entry name" value="CHASE"/>
    <property type="match status" value="1"/>
</dbReference>
<feature type="transmembrane region" description="Helical" evidence="11">
    <location>
        <begin position="84"/>
        <end position="105"/>
    </location>
</feature>
<dbReference type="InterPro" id="IPR004358">
    <property type="entry name" value="Sig_transdc_His_kin-like_C"/>
</dbReference>
<evidence type="ECO:0000256" key="9">
    <source>
        <dbReference type="ARBA" id="ARBA00023012"/>
    </source>
</evidence>
<dbReference type="SUPFAM" id="SSF55785">
    <property type="entry name" value="PYP-like sensor domain (PAS domain)"/>
    <property type="match status" value="2"/>
</dbReference>
<dbReference type="InterPro" id="IPR003661">
    <property type="entry name" value="HisK_dim/P_dom"/>
</dbReference>
<dbReference type="InterPro" id="IPR036890">
    <property type="entry name" value="HATPase_C_sf"/>
</dbReference>
<dbReference type="InterPro" id="IPR050736">
    <property type="entry name" value="Sensor_HK_Regulatory"/>
</dbReference>
<dbReference type="SUPFAM" id="SSF55874">
    <property type="entry name" value="ATPase domain of HSP90 chaperone/DNA topoisomerase II/histidine kinase"/>
    <property type="match status" value="1"/>
</dbReference>
<keyword evidence="9" id="KW-0902">Two-component regulatory system</keyword>
<comment type="catalytic activity">
    <reaction evidence="1">
        <text>ATP + protein L-histidine = ADP + protein N-phospho-L-histidine.</text>
        <dbReference type="EC" id="2.7.13.3"/>
    </reaction>
</comment>
<comment type="subcellular location">
    <subcellularLocation>
        <location evidence="2">Membrane</location>
    </subcellularLocation>
</comment>
<dbReference type="InterPro" id="IPR005467">
    <property type="entry name" value="His_kinase_dom"/>
</dbReference>
<feature type="domain" description="CHASE" evidence="15">
    <location>
        <begin position="149"/>
        <end position="339"/>
    </location>
</feature>
<accession>A0ABT2YEL5</accession>
<dbReference type="Pfam" id="PF13188">
    <property type="entry name" value="PAS_8"/>
    <property type="match status" value="1"/>
</dbReference>
<dbReference type="SMART" id="SM00388">
    <property type="entry name" value="HisKA"/>
    <property type="match status" value="1"/>
</dbReference>
<evidence type="ECO:0000256" key="3">
    <source>
        <dbReference type="ARBA" id="ARBA00012438"/>
    </source>
</evidence>
<feature type="transmembrane region" description="Helical" evidence="11">
    <location>
        <begin position="395"/>
        <end position="415"/>
    </location>
</feature>
<dbReference type="Pfam" id="PF02518">
    <property type="entry name" value="HATPase_c"/>
    <property type="match status" value="1"/>
</dbReference>
<dbReference type="NCBIfam" id="TIGR00229">
    <property type="entry name" value="sensory_box"/>
    <property type="match status" value="1"/>
</dbReference>
<dbReference type="Gene3D" id="3.30.565.10">
    <property type="entry name" value="Histidine kinase-like ATPase, C-terminal domain"/>
    <property type="match status" value="1"/>
</dbReference>
<gene>
    <name evidence="16" type="ORF">LNV07_10360</name>
</gene>
<dbReference type="Gene3D" id="3.30.450.350">
    <property type="entry name" value="CHASE domain"/>
    <property type="match status" value="1"/>
</dbReference>
<keyword evidence="10 11" id="KW-0472">Membrane</keyword>
<dbReference type="PROSITE" id="PS50112">
    <property type="entry name" value="PAS"/>
    <property type="match status" value="1"/>
</dbReference>
<dbReference type="InterPro" id="IPR000700">
    <property type="entry name" value="PAS-assoc_C"/>
</dbReference>
<evidence type="ECO:0000259" key="14">
    <source>
        <dbReference type="PROSITE" id="PS50113"/>
    </source>
</evidence>
<dbReference type="InterPro" id="IPR036097">
    <property type="entry name" value="HisK_dim/P_sf"/>
</dbReference>
<evidence type="ECO:0000256" key="1">
    <source>
        <dbReference type="ARBA" id="ARBA00000085"/>
    </source>
</evidence>
<dbReference type="InterPro" id="IPR001610">
    <property type="entry name" value="PAC"/>
</dbReference>
<comment type="caution">
    <text evidence="16">The sequence shown here is derived from an EMBL/GenBank/DDBJ whole genome shotgun (WGS) entry which is preliminary data.</text>
</comment>
<protein>
    <recommendedName>
        <fullName evidence="3">histidine kinase</fullName>
        <ecNumber evidence="3">2.7.13.3</ecNumber>
    </recommendedName>
</protein>
<keyword evidence="4" id="KW-0597">Phosphoprotein</keyword>
<evidence type="ECO:0000259" key="15">
    <source>
        <dbReference type="PROSITE" id="PS50839"/>
    </source>
</evidence>
<evidence type="ECO:0000256" key="10">
    <source>
        <dbReference type="ARBA" id="ARBA00023136"/>
    </source>
</evidence>
<evidence type="ECO:0000256" key="2">
    <source>
        <dbReference type="ARBA" id="ARBA00004370"/>
    </source>
</evidence>
<proteinExistence type="predicted"/>